<dbReference type="PROSITE" id="PS51000">
    <property type="entry name" value="HTH_DEOR_2"/>
    <property type="match status" value="1"/>
</dbReference>
<dbReference type="InterPro" id="IPR036390">
    <property type="entry name" value="WH_DNA-bd_sf"/>
</dbReference>
<dbReference type="InterPro" id="IPR001034">
    <property type="entry name" value="DeoR_HTH"/>
</dbReference>
<evidence type="ECO:0000313" key="6">
    <source>
        <dbReference type="Proteomes" id="UP000184386"/>
    </source>
</evidence>
<dbReference type="GO" id="GO:0003700">
    <property type="term" value="F:DNA-binding transcription factor activity"/>
    <property type="evidence" value="ECO:0007669"/>
    <property type="project" value="InterPro"/>
</dbReference>
<keyword evidence="6" id="KW-1185">Reference proteome</keyword>
<dbReference type="Proteomes" id="UP000184386">
    <property type="component" value="Unassembled WGS sequence"/>
</dbReference>
<dbReference type="RefSeq" id="WP_073279361.1">
    <property type="nucleotide sequence ID" value="NZ_FRAC01000029.1"/>
</dbReference>
<dbReference type="SMART" id="SM01134">
    <property type="entry name" value="DeoRC"/>
    <property type="match status" value="1"/>
</dbReference>
<keyword evidence="2" id="KW-0238">DNA-binding</keyword>
<evidence type="ECO:0000256" key="3">
    <source>
        <dbReference type="ARBA" id="ARBA00023163"/>
    </source>
</evidence>
<dbReference type="Pfam" id="PF08220">
    <property type="entry name" value="HTH_DeoR"/>
    <property type="match status" value="1"/>
</dbReference>
<dbReference type="Gene3D" id="3.40.50.1360">
    <property type="match status" value="1"/>
</dbReference>
<protein>
    <submittedName>
        <fullName evidence="5">Transcriptional regulator, DeoR family</fullName>
    </submittedName>
</protein>
<dbReference type="SUPFAM" id="SSF100950">
    <property type="entry name" value="NagB/RpiA/CoA transferase-like"/>
    <property type="match status" value="1"/>
</dbReference>
<dbReference type="SMART" id="SM00420">
    <property type="entry name" value="HTH_DEOR"/>
    <property type="match status" value="1"/>
</dbReference>
<evidence type="ECO:0000313" key="5">
    <source>
        <dbReference type="EMBL" id="SHL30274.1"/>
    </source>
</evidence>
<dbReference type="InterPro" id="IPR014036">
    <property type="entry name" value="DeoR-like_C"/>
</dbReference>
<evidence type="ECO:0000256" key="2">
    <source>
        <dbReference type="ARBA" id="ARBA00023125"/>
    </source>
</evidence>
<proteinExistence type="predicted"/>
<dbReference type="Gene3D" id="1.10.10.10">
    <property type="entry name" value="Winged helix-like DNA-binding domain superfamily/Winged helix DNA-binding domain"/>
    <property type="match status" value="1"/>
</dbReference>
<accession>A0A1M6ZIQ2</accession>
<reference evidence="5 6" key="1">
    <citation type="submission" date="2016-11" db="EMBL/GenBank/DDBJ databases">
        <authorList>
            <person name="Jaros S."/>
            <person name="Januszkiewicz K."/>
            <person name="Wedrychowicz H."/>
        </authorList>
    </citation>
    <scope>NUCLEOTIDE SEQUENCE [LARGE SCALE GENOMIC DNA]</scope>
    <source>
        <strain evidence="5 6">DSM 15929</strain>
    </source>
</reference>
<dbReference type="SUPFAM" id="SSF46785">
    <property type="entry name" value="Winged helix' DNA-binding domain"/>
    <property type="match status" value="1"/>
</dbReference>
<evidence type="ECO:0000259" key="4">
    <source>
        <dbReference type="PROSITE" id="PS51000"/>
    </source>
</evidence>
<dbReference type="PROSITE" id="PS00894">
    <property type="entry name" value="HTH_DEOR_1"/>
    <property type="match status" value="1"/>
</dbReference>
<dbReference type="PANTHER" id="PTHR30363">
    <property type="entry name" value="HTH-TYPE TRANSCRIPTIONAL REGULATOR SRLR-RELATED"/>
    <property type="match status" value="1"/>
</dbReference>
<dbReference type="PANTHER" id="PTHR30363:SF44">
    <property type="entry name" value="AGA OPERON TRANSCRIPTIONAL REPRESSOR-RELATED"/>
    <property type="match status" value="1"/>
</dbReference>
<dbReference type="InterPro" id="IPR018356">
    <property type="entry name" value="Tscrpt_reg_HTH_DeoR_CS"/>
</dbReference>
<feature type="domain" description="HTH deoR-type" evidence="4">
    <location>
        <begin position="3"/>
        <end position="58"/>
    </location>
</feature>
<dbReference type="PRINTS" id="PR00037">
    <property type="entry name" value="HTHLACR"/>
</dbReference>
<dbReference type="InterPro" id="IPR050313">
    <property type="entry name" value="Carb_Metab_HTH_regulators"/>
</dbReference>
<evidence type="ECO:0000256" key="1">
    <source>
        <dbReference type="ARBA" id="ARBA00023015"/>
    </source>
</evidence>
<name>A0A1M6ZIQ2_9FIRM</name>
<sequence length="253" mass="28482">MLAIERKNQILEILQKDKRVLVSDLSQAFEVTEETIRRDLEKLEKEGFAKKTYGGAILNESVNVDLPYTVRKKANVSNKEYIADIICSMIEDGDHIMMDASSTAVYAAKRLKNKKNITLITNSIEILLELSDMAGWKVLSTGGMLKEGSLSLVGYQAEKMLENYHVDKAVISCKGLDMERGITDSNEMEAQIKKLMLASAGTRILAADSTKFDRISFTRIGGLQNLDYLITDKEPVEKWKQVFEKTGINLKYE</sequence>
<organism evidence="5 6">
    <name type="scientific">Anaerocolumna jejuensis DSM 15929</name>
    <dbReference type="NCBI Taxonomy" id="1121322"/>
    <lineage>
        <taxon>Bacteria</taxon>
        <taxon>Bacillati</taxon>
        <taxon>Bacillota</taxon>
        <taxon>Clostridia</taxon>
        <taxon>Lachnospirales</taxon>
        <taxon>Lachnospiraceae</taxon>
        <taxon>Anaerocolumna</taxon>
    </lineage>
</organism>
<gene>
    <name evidence="5" type="ORF">SAMN02745136_04585</name>
</gene>
<keyword evidence="1" id="KW-0805">Transcription regulation</keyword>
<dbReference type="OrthoDB" id="9797223at2"/>
<dbReference type="AlphaFoldDB" id="A0A1M6ZIQ2"/>
<dbReference type="Pfam" id="PF00455">
    <property type="entry name" value="DeoRC"/>
    <property type="match status" value="1"/>
</dbReference>
<dbReference type="GO" id="GO:0003677">
    <property type="term" value="F:DNA binding"/>
    <property type="evidence" value="ECO:0007669"/>
    <property type="project" value="UniProtKB-KW"/>
</dbReference>
<dbReference type="STRING" id="1121322.SAMN02745136_04585"/>
<dbReference type="InterPro" id="IPR036388">
    <property type="entry name" value="WH-like_DNA-bd_sf"/>
</dbReference>
<keyword evidence="3" id="KW-0804">Transcription</keyword>
<dbReference type="EMBL" id="FRAC01000029">
    <property type="protein sequence ID" value="SHL30274.1"/>
    <property type="molecule type" value="Genomic_DNA"/>
</dbReference>
<dbReference type="InterPro" id="IPR037171">
    <property type="entry name" value="NagB/RpiA_transferase-like"/>
</dbReference>